<dbReference type="Gene3D" id="3.10.20.10">
    <property type="match status" value="1"/>
</dbReference>
<sequence length="266" mass="29598">MSDKTQSPYVTKSVRKMSDGVWYESGENIVQEKAVTIYVNSKELATIVCSPWDLKNMAVGFLCSEGILNDKSKLKSLRIDEEKGLVYTEVEGFENAVSGKIFLKRYINPCCGKGRASFYYSSDALICKLVDSDLKISGQQILDLSKELEDRSDIFKETGGVHCSGLADRSEILLFSEDIGRHNTLDKIYGKCFLEDIPTHDKIIVFSGRVSSEILLKAVKMSVSILISRSAPTELALDLAENLGVTVVGFSRDDRCTVFTHPERIL</sequence>
<evidence type="ECO:0000256" key="3">
    <source>
        <dbReference type="HAMAP-Rule" id="MF_00187"/>
    </source>
</evidence>
<dbReference type="Proteomes" id="UP000184342">
    <property type="component" value="Unassembled WGS sequence"/>
</dbReference>
<keyword evidence="1 3" id="KW-0963">Cytoplasm</keyword>
<dbReference type="NCBIfam" id="TIGR00129">
    <property type="entry name" value="fdhD_narQ"/>
    <property type="match status" value="1"/>
</dbReference>
<comment type="subcellular location">
    <subcellularLocation>
        <location evidence="3">Cytoplasm</location>
    </subcellularLocation>
</comment>
<evidence type="ECO:0000313" key="5">
    <source>
        <dbReference type="Proteomes" id="UP000184342"/>
    </source>
</evidence>
<dbReference type="OrthoDB" id="9782042at2"/>
<evidence type="ECO:0000256" key="2">
    <source>
        <dbReference type="ARBA" id="ARBA00023150"/>
    </source>
</evidence>
<dbReference type="RefSeq" id="WP_073993107.1">
    <property type="nucleotide sequence ID" value="NZ_FQYT01000007.1"/>
</dbReference>
<dbReference type="InterPro" id="IPR003786">
    <property type="entry name" value="FdhD"/>
</dbReference>
<evidence type="ECO:0000256" key="1">
    <source>
        <dbReference type="ARBA" id="ARBA00022490"/>
    </source>
</evidence>
<dbReference type="EMBL" id="FQYT01000007">
    <property type="protein sequence ID" value="SHI79765.1"/>
    <property type="molecule type" value="Genomic_DNA"/>
</dbReference>
<dbReference type="GO" id="GO:0005737">
    <property type="term" value="C:cytoplasm"/>
    <property type="evidence" value="ECO:0007669"/>
    <property type="project" value="UniProtKB-SubCell"/>
</dbReference>
<accession>A0A1M6E2Y5</accession>
<dbReference type="InterPro" id="IPR016193">
    <property type="entry name" value="Cytidine_deaminase-like"/>
</dbReference>
<dbReference type="GO" id="GO:0016783">
    <property type="term" value="F:sulfurtransferase activity"/>
    <property type="evidence" value="ECO:0007669"/>
    <property type="project" value="InterPro"/>
</dbReference>
<protein>
    <recommendedName>
        <fullName evidence="3">Sulfur carrier protein FdhD</fullName>
    </recommendedName>
</protein>
<feature type="binding site" evidence="3">
    <location>
        <begin position="250"/>
        <end position="255"/>
    </location>
    <ligand>
        <name>Mo-bis(molybdopterin guanine dinucleotide)</name>
        <dbReference type="ChEBI" id="CHEBI:60539"/>
    </ligand>
</feature>
<name>A0A1M6E2Y5_9FIRM</name>
<dbReference type="PANTHER" id="PTHR30592:SF1">
    <property type="entry name" value="SULFUR CARRIER PROTEIN FDHD"/>
    <property type="match status" value="1"/>
</dbReference>
<dbReference type="PIRSF" id="PIRSF015626">
    <property type="entry name" value="FdhD"/>
    <property type="match status" value="1"/>
</dbReference>
<dbReference type="Pfam" id="PF02634">
    <property type="entry name" value="FdhD-NarQ"/>
    <property type="match status" value="1"/>
</dbReference>
<reference evidence="4 5" key="1">
    <citation type="submission" date="2016-11" db="EMBL/GenBank/DDBJ databases">
        <authorList>
            <person name="Jaros S."/>
            <person name="Januszkiewicz K."/>
            <person name="Wedrychowicz H."/>
        </authorList>
    </citation>
    <scope>NUCLEOTIDE SEQUENCE [LARGE SCALE GENOMIC DNA]</scope>
    <source>
        <strain evidence="4 5">DSM 15970</strain>
    </source>
</reference>
<organism evidence="4 5">
    <name type="scientific">Parasporobacterium paucivorans DSM 15970</name>
    <dbReference type="NCBI Taxonomy" id="1122934"/>
    <lineage>
        <taxon>Bacteria</taxon>
        <taxon>Bacillati</taxon>
        <taxon>Bacillota</taxon>
        <taxon>Clostridia</taxon>
        <taxon>Lachnospirales</taxon>
        <taxon>Lachnospiraceae</taxon>
        <taxon>Parasporobacterium</taxon>
    </lineage>
</organism>
<dbReference type="AlphaFoldDB" id="A0A1M6E2Y5"/>
<dbReference type="GO" id="GO:0006777">
    <property type="term" value="P:Mo-molybdopterin cofactor biosynthetic process"/>
    <property type="evidence" value="ECO:0007669"/>
    <property type="project" value="UniProtKB-UniRule"/>
</dbReference>
<dbReference type="Gene3D" id="3.40.140.10">
    <property type="entry name" value="Cytidine Deaminase, domain 2"/>
    <property type="match status" value="1"/>
</dbReference>
<keyword evidence="2 3" id="KW-0501">Molybdenum cofactor biosynthesis</keyword>
<dbReference type="GO" id="GO:0097163">
    <property type="term" value="F:sulfur carrier activity"/>
    <property type="evidence" value="ECO:0007669"/>
    <property type="project" value="UniProtKB-UniRule"/>
</dbReference>
<dbReference type="PANTHER" id="PTHR30592">
    <property type="entry name" value="FORMATE DEHYDROGENASE"/>
    <property type="match status" value="1"/>
</dbReference>
<gene>
    <name evidence="3" type="primary">fdhD</name>
    <name evidence="4" type="ORF">SAMN02745691_00840</name>
</gene>
<feature type="active site" description="Cysteine persulfide intermediate" evidence="3">
    <location>
        <position position="111"/>
    </location>
</feature>
<keyword evidence="5" id="KW-1185">Reference proteome</keyword>
<dbReference type="SUPFAM" id="SSF53927">
    <property type="entry name" value="Cytidine deaminase-like"/>
    <property type="match status" value="1"/>
</dbReference>
<proteinExistence type="inferred from homology"/>
<dbReference type="HAMAP" id="MF_00187">
    <property type="entry name" value="FdhD"/>
    <property type="match status" value="1"/>
</dbReference>
<comment type="function">
    <text evidence="3">Required for formate dehydrogenase (FDH) activity. Acts as a sulfur carrier protein that transfers sulfur from IscS to the molybdenum cofactor prior to its insertion into FDH.</text>
</comment>
<dbReference type="STRING" id="1122934.SAMN02745691_00840"/>
<evidence type="ECO:0000313" key="4">
    <source>
        <dbReference type="EMBL" id="SHI79765.1"/>
    </source>
</evidence>
<comment type="similarity">
    <text evidence="3">Belongs to the FdhD family.</text>
</comment>